<sequence length="694" mass="80056">MIQTEYRSIESLIAAIKDEKLVLPELQRQYVWKGRQVRDLFDSLYREYPSGQLLIWDTDEILLSRQAGVNGIYLKQNHAQLLLDGQQRLTSLANIMLGRPLKVRDAQNPIDIAFNVYTGNFKIAPSNYKLQQNWISISDFFVKGAMTTYAHLGLDLKSTEAQNVYDRLNKLDNIKKYQYNVNVLQHMSYQEVTHIFVRTNSGGTKLGNADLALAQVSSYWQGATQLFEEYQHTFIGKQFGFKLDSGLIIRAIVVLLSGQSRFNQLIRGGREQVTIEKLQDAWEKVKKALDRSIDFLVHNCLIDRLEMLSTRTLIIPLIAFFDRYENHASDSMLRDLQRWVYLALIRARYSGSSETALDQDLNALAKEQPVQAMIQNIEDVVGNRPITEREIQGQLKNSPFLLMSYVLARRAHAQDWFNGMAIGNNGQDYQLHHIFPKKLLTKTYKSNDGSKAASQLANLIFVSTTPPNEYLVEAPDSYLLKIDKQRLKAQEIPLDEVLWKLNHFDDFMKQRRTQLANGINQLLLMLSDENTVWADTPVEMLEAQIDHLEYQFRLLIATRLEEEHGEKAWELLKPDDVRKSVEKLITQRKVNKPFEADKFGTLLEKLSFCLFSQYPKIIKENWSLFEDVFQKQLNMEQYTQYVINVRNAIKHGNDINPADLASANAGLLWLNGCLDYAKLREDAEDEDEEEIVSA</sequence>
<organism evidence="2 3">
    <name type="scientific">Dictyobacter arantiisoli</name>
    <dbReference type="NCBI Taxonomy" id="2014874"/>
    <lineage>
        <taxon>Bacteria</taxon>
        <taxon>Bacillati</taxon>
        <taxon>Chloroflexota</taxon>
        <taxon>Ktedonobacteria</taxon>
        <taxon>Ktedonobacterales</taxon>
        <taxon>Dictyobacteraceae</taxon>
        <taxon>Dictyobacter</taxon>
    </lineage>
</organism>
<dbReference type="PANTHER" id="PTHR37292">
    <property type="entry name" value="VNG6097C"/>
    <property type="match status" value="1"/>
</dbReference>
<dbReference type="PANTHER" id="PTHR37292:SF2">
    <property type="entry name" value="DUF262 DOMAIN-CONTAINING PROTEIN"/>
    <property type="match status" value="1"/>
</dbReference>
<accession>A0A5A5T609</accession>
<dbReference type="InterPro" id="IPR004919">
    <property type="entry name" value="GmrSD_N"/>
</dbReference>
<reference evidence="2 3" key="1">
    <citation type="submission" date="2019-01" db="EMBL/GenBank/DDBJ databases">
        <title>Draft genome sequence of Dictyobacter sp. Uno17.</title>
        <authorList>
            <person name="Wang C.M."/>
            <person name="Zheng Y."/>
            <person name="Sakai Y."/>
            <person name="Abe K."/>
            <person name="Yokota A."/>
            <person name="Yabe S."/>
        </authorList>
    </citation>
    <scope>NUCLEOTIDE SEQUENCE [LARGE SCALE GENOMIC DNA]</scope>
    <source>
        <strain evidence="2 3">Uno17</strain>
    </source>
</reference>
<name>A0A5A5T609_9CHLR</name>
<comment type="caution">
    <text evidence="2">The sequence shown here is derived from an EMBL/GenBank/DDBJ whole genome shotgun (WGS) entry which is preliminary data.</text>
</comment>
<evidence type="ECO:0000259" key="1">
    <source>
        <dbReference type="Pfam" id="PF03235"/>
    </source>
</evidence>
<dbReference type="Pfam" id="PF03235">
    <property type="entry name" value="GmrSD_N"/>
    <property type="match status" value="1"/>
</dbReference>
<protein>
    <recommendedName>
        <fullName evidence="1">GmrSD restriction endonucleases N-terminal domain-containing protein</fullName>
    </recommendedName>
</protein>
<gene>
    <name evidence="2" type="ORF">KDI_00330</name>
</gene>
<evidence type="ECO:0000313" key="3">
    <source>
        <dbReference type="Proteomes" id="UP000322530"/>
    </source>
</evidence>
<evidence type="ECO:0000313" key="2">
    <source>
        <dbReference type="EMBL" id="GCF06469.1"/>
    </source>
</evidence>
<dbReference type="RefSeq" id="WP_172631742.1">
    <property type="nucleotide sequence ID" value="NZ_BIXY01000001.1"/>
</dbReference>
<proteinExistence type="predicted"/>
<dbReference type="EMBL" id="BIXY01000001">
    <property type="protein sequence ID" value="GCF06469.1"/>
    <property type="molecule type" value="Genomic_DNA"/>
</dbReference>
<dbReference type="Proteomes" id="UP000322530">
    <property type="component" value="Unassembled WGS sequence"/>
</dbReference>
<keyword evidence="3" id="KW-1185">Reference proteome</keyword>
<feature type="domain" description="GmrSD restriction endonucleases N-terminal" evidence="1">
    <location>
        <begin position="10"/>
        <end position="215"/>
    </location>
</feature>
<dbReference type="AlphaFoldDB" id="A0A5A5T609"/>